<dbReference type="SUPFAM" id="SSF53474">
    <property type="entry name" value="alpha/beta-Hydrolases"/>
    <property type="match status" value="1"/>
</dbReference>
<evidence type="ECO:0000259" key="3">
    <source>
        <dbReference type="Pfam" id="PF07859"/>
    </source>
</evidence>
<dbReference type="AlphaFoldDB" id="A0A017S067"/>
<evidence type="ECO:0000256" key="1">
    <source>
        <dbReference type="ARBA" id="ARBA00022801"/>
    </source>
</evidence>
<dbReference type="HOGENOM" id="CLU_012494_3_0_1"/>
<name>A0A017S067_ASPRC</name>
<dbReference type="PANTHER" id="PTHR48081">
    <property type="entry name" value="AB HYDROLASE SUPERFAMILY PROTEIN C4A8.06C"/>
    <property type="match status" value="1"/>
</dbReference>
<gene>
    <name evidence="4" type="ORF">EURHEDRAFT_417645</name>
</gene>
<feature type="chain" id="PRO_5001498663" evidence="2">
    <location>
        <begin position="21"/>
        <end position="294"/>
    </location>
</feature>
<dbReference type="InterPro" id="IPR013094">
    <property type="entry name" value="AB_hydrolase_3"/>
</dbReference>
<keyword evidence="1 4" id="KW-0378">Hydrolase</keyword>
<keyword evidence="5" id="KW-1185">Reference proteome</keyword>
<evidence type="ECO:0000313" key="4">
    <source>
        <dbReference type="EMBL" id="EYE90236.1"/>
    </source>
</evidence>
<keyword evidence="2" id="KW-0732">Signal</keyword>
<proteinExistence type="predicted"/>
<dbReference type="RefSeq" id="XP_040633926.1">
    <property type="nucleotide sequence ID" value="XM_040783254.1"/>
</dbReference>
<reference evidence="5" key="1">
    <citation type="journal article" date="2014" name="Nat. Commun.">
        <title>Genomic adaptations of the halophilic Dead Sea filamentous fungus Eurotium rubrum.</title>
        <authorList>
            <person name="Kis-Papo T."/>
            <person name="Weig A.R."/>
            <person name="Riley R."/>
            <person name="Persoh D."/>
            <person name="Salamov A."/>
            <person name="Sun H."/>
            <person name="Lipzen A."/>
            <person name="Wasser S.P."/>
            <person name="Rambold G."/>
            <person name="Grigoriev I.V."/>
            <person name="Nevo E."/>
        </authorList>
    </citation>
    <scope>NUCLEOTIDE SEQUENCE [LARGE SCALE GENOMIC DNA]</scope>
    <source>
        <strain evidence="5">CBS 135680</strain>
    </source>
</reference>
<dbReference type="EMBL" id="KK088465">
    <property type="protein sequence ID" value="EYE90236.1"/>
    <property type="molecule type" value="Genomic_DNA"/>
</dbReference>
<dbReference type="Proteomes" id="UP000019804">
    <property type="component" value="Unassembled WGS sequence"/>
</dbReference>
<dbReference type="PANTHER" id="PTHR48081:SF8">
    <property type="entry name" value="ALPHA_BETA HYDROLASE FOLD-3 DOMAIN-CONTAINING PROTEIN-RELATED"/>
    <property type="match status" value="1"/>
</dbReference>
<accession>A0A017S067</accession>
<dbReference type="STRING" id="1388766.A0A017S067"/>
<dbReference type="OrthoDB" id="408631at2759"/>
<dbReference type="InterPro" id="IPR029058">
    <property type="entry name" value="AB_hydrolase_fold"/>
</dbReference>
<dbReference type="Gene3D" id="3.40.50.1820">
    <property type="entry name" value="alpha/beta hydrolase"/>
    <property type="match status" value="1"/>
</dbReference>
<organism evidence="4 5">
    <name type="scientific">Aspergillus ruber (strain CBS 135680)</name>
    <dbReference type="NCBI Taxonomy" id="1388766"/>
    <lineage>
        <taxon>Eukaryota</taxon>
        <taxon>Fungi</taxon>
        <taxon>Dikarya</taxon>
        <taxon>Ascomycota</taxon>
        <taxon>Pezizomycotina</taxon>
        <taxon>Eurotiomycetes</taxon>
        <taxon>Eurotiomycetidae</taxon>
        <taxon>Eurotiales</taxon>
        <taxon>Aspergillaceae</taxon>
        <taxon>Aspergillus</taxon>
        <taxon>Aspergillus subgen. Aspergillus</taxon>
    </lineage>
</organism>
<evidence type="ECO:0000313" key="5">
    <source>
        <dbReference type="Proteomes" id="UP000019804"/>
    </source>
</evidence>
<feature type="signal peptide" evidence="2">
    <location>
        <begin position="1"/>
        <end position="20"/>
    </location>
</feature>
<feature type="domain" description="Alpha/beta hydrolase fold-3" evidence="3">
    <location>
        <begin position="64"/>
        <end position="267"/>
    </location>
</feature>
<dbReference type="InterPro" id="IPR050300">
    <property type="entry name" value="GDXG_lipolytic_enzyme"/>
</dbReference>
<dbReference type="Pfam" id="PF07859">
    <property type="entry name" value="Abhydrolase_3"/>
    <property type="match status" value="1"/>
</dbReference>
<protein>
    <submittedName>
        <fullName evidence="4">Alpha/beta-hydrolase</fullName>
    </submittedName>
</protein>
<evidence type="ECO:0000256" key="2">
    <source>
        <dbReference type="SAM" id="SignalP"/>
    </source>
</evidence>
<dbReference type="GO" id="GO:0016787">
    <property type="term" value="F:hydrolase activity"/>
    <property type="evidence" value="ECO:0007669"/>
    <property type="project" value="UniProtKB-KW"/>
</dbReference>
<sequence length="294" mass="33155">MSFFFYIYLKFAAVVIRSLARLQGKITSNPDAVRYIPSRDHQRTIKAHFYRSPLHKENTPRPVLINFHGSGFVIPAHGSDDAFCRQISQRTNYSVLDIQYRLGPEDPFPAAVHDVEDVVKWVLKQSEKFDPSRVSISGFSAGGNLALVACSSLFPPATFQSVLAFYPSIEAFVDPSTLVAPESGGTPLPAWLLRFFKQCYVPSNTDAKDPRISPYFADPSRFSRNILIIAAGYDSLALEAERLATKLGKDAGRHVVYERMDKCDHAWDKIAREGTREWELKSRAYELAIEMLQM</sequence>
<dbReference type="GeneID" id="63698378"/>